<dbReference type="EMBL" id="VHHP01000035">
    <property type="protein sequence ID" value="TPR52764.1"/>
    <property type="molecule type" value="Genomic_DNA"/>
</dbReference>
<sequence>HRKGRIAPGYDADLLAVAAGVDHDPAGLCDVKAVWRSGTQVPLQASAVGYNTPS</sequence>
<accession>A0ABY2Z3B1</accession>
<organism evidence="1 2">
    <name type="scientific">Metamycoplasma neophronis</name>
    <dbReference type="NCBI Taxonomy" id="872983"/>
    <lineage>
        <taxon>Bacteria</taxon>
        <taxon>Bacillati</taxon>
        <taxon>Mycoplasmatota</taxon>
        <taxon>Mycoplasmoidales</taxon>
        <taxon>Metamycoplasmataceae</taxon>
        <taxon>Metamycoplasma</taxon>
    </lineage>
</organism>
<comment type="caution">
    <text evidence="1">The sequence shown here is derived from an EMBL/GenBank/DDBJ whole genome shotgun (WGS) entry which is preliminary data.</text>
</comment>
<protein>
    <submittedName>
        <fullName evidence="1">Amidohydrolase family protein</fullName>
    </submittedName>
</protein>
<proteinExistence type="predicted"/>
<reference evidence="1" key="1">
    <citation type="submission" date="2019-06" db="EMBL/GenBank/DDBJ databases">
        <title>Mycoplasma neophronis type strain whole genome sequence.</title>
        <authorList>
            <person name="Spergser J."/>
        </authorList>
    </citation>
    <scope>NUCLEOTIDE SEQUENCE [LARGE SCALE GENOMIC DNA]</scope>
    <source>
        <strain evidence="1">DSM 24097</strain>
    </source>
</reference>
<evidence type="ECO:0000313" key="1">
    <source>
        <dbReference type="EMBL" id="TPR52764.1"/>
    </source>
</evidence>
<feature type="non-terminal residue" evidence="1">
    <location>
        <position position="1"/>
    </location>
</feature>
<evidence type="ECO:0000313" key="2">
    <source>
        <dbReference type="Proteomes" id="UP000316851"/>
    </source>
</evidence>
<keyword evidence="2" id="KW-1185">Reference proteome</keyword>
<dbReference type="Proteomes" id="UP000316851">
    <property type="component" value="Unassembled WGS sequence"/>
</dbReference>
<name>A0ABY2Z3B1_9BACT</name>
<gene>
    <name evidence="1" type="ORF">FJR74_03180</name>
</gene>